<dbReference type="SUPFAM" id="SSF51445">
    <property type="entry name" value="(Trans)glycosidases"/>
    <property type="match status" value="1"/>
</dbReference>
<organism evidence="6 7">
    <name type="scientific">Chiloscyllium punctatum</name>
    <name type="common">Brownbanded bambooshark</name>
    <name type="synonym">Hemiscyllium punctatum</name>
    <dbReference type="NCBI Taxonomy" id="137246"/>
    <lineage>
        <taxon>Eukaryota</taxon>
        <taxon>Metazoa</taxon>
        <taxon>Chordata</taxon>
        <taxon>Craniata</taxon>
        <taxon>Vertebrata</taxon>
        <taxon>Chondrichthyes</taxon>
        <taxon>Elasmobranchii</taxon>
        <taxon>Galeomorphii</taxon>
        <taxon>Galeoidea</taxon>
        <taxon>Orectolobiformes</taxon>
        <taxon>Hemiscylliidae</taxon>
        <taxon>Chiloscyllium</taxon>
    </lineage>
</organism>
<dbReference type="PANTHER" id="PTHR11769">
    <property type="entry name" value="HYALURONIDASE"/>
    <property type="match status" value="1"/>
</dbReference>
<dbReference type="EC" id="3.2.1.35" evidence="5"/>
<evidence type="ECO:0000313" key="7">
    <source>
        <dbReference type="Proteomes" id="UP000287033"/>
    </source>
</evidence>
<protein>
    <recommendedName>
        <fullName evidence="5">Hyaluronidase</fullName>
        <ecNumber evidence="5">3.2.1.35</ecNumber>
    </recommendedName>
</protein>
<keyword evidence="7" id="KW-1185">Reference proteome</keyword>
<dbReference type="Proteomes" id="UP000287033">
    <property type="component" value="Unassembled WGS sequence"/>
</dbReference>
<proteinExistence type="inferred from homology"/>
<dbReference type="GO" id="GO:0030214">
    <property type="term" value="P:hyaluronan catabolic process"/>
    <property type="evidence" value="ECO:0007669"/>
    <property type="project" value="TreeGrafter"/>
</dbReference>
<reference evidence="6 7" key="1">
    <citation type="journal article" date="2018" name="Nat. Ecol. Evol.">
        <title>Shark genomes provide insights into elasmobranch evolution and the origin of vertebrates.</title>
        <authorList>
            <person name="Hara Y"/>
            <person name="Yamaguchi K"/>
            <person name="Onimaru K"/>
            <person name="Kadota M"/>
            <person name="Koyanagi M"/>
            <person name="Keeley SD"/>
            <person name="Tatsumi K"/>
            <person name="Tanaka K"/>
            <person name="Motone F"/>
            <person name="Kageyama Y"/>
            <person name="Nozu R"/>
            <person name="Adachi N"/>
            <person name="Nishimura O"/>
            <person name="Nakagawa R"/>
            <person name="Tanegashima C"/>
            <person name="Kiyatake I"/>
            <person name="Matsumoto R"/>
            <person name="Murakumo K"/>
            <person name="Nishida K"/>
            <person name="Terakita A"/>
            <person name="Kuratani S"/>
            <person name="Sato K"/>
            <person name="Hyodo S Kuraku.S."/>
        </authorList>
    </citation>
    <scope>NUCLEOTIDE SEQUENCE [LARGE SCALE GENOMIC DNA]</scope>
</reference>
<dbReference type="InterPro" id="IPR017853">
    <property type="entry name" value="GH"/>
</dbReference>
<comment type="catalytic activity">
    <reaction evidence="1 5">
        <text>Random hydrolysis of (1-&gt;4)-linkages between N-acetyl-beta-D-glucosamine and D-glucuronate residues in hyaluronate.</text>
        <dbReference type="EC" id="3.2.1.35"/>
    </reaction>
</comment>
<dbReference type="STRING" id="137246.A0A401SPV8"/>
<comment type="similarity">
    <text evidence="2 5">Belongs to the glycosyl hydrolase 56 family.</text>
</comment>
<accession>A0A401SPV8</accession>
<evidence type="ECO:0000256" key="4">
    <source>
        <dbReference type="ARBA" id="ARBA00023295"/>
    </source>
</evidence>
<keyword evidence="5" id="KW-0378">Hydrolase</keyword>
<dbReference type="InterPro" id="IPR018155">
    <property type="entry name" value="Hyaluronidase"/>
</dbReference>
<dbReference type="GO" id="GO:0005975">
    <property type="term" value="P:carbohydrate metabolic process"/>
    <property type="evidence" value="ECO:0007669"/>
    <property type="project" value="InterPro"/>
</dbReference>
<dbReference type="PANTHER" id="PTHR11769:SF38">
    <property type="entry name" value="HYALURONIDASE-1-LIKE"/>
    <property type="match status" value="1"/>
</dbReference>
<evidence type="ECO:0000256" key="2">
    <source>
        <dbReference type="ARBA" id="ARBA00008871"/>
    </source>
</evidence>
<keyword evidence="3" id="KW-1015">Disulfide bond</keyword>
<dbReference type="AlphaFoldDB" id="A0A401SPV8"/>
<evidence type="ECO:0000256" key="1">
    <source>
        <dbReference type="ARBA" id="ARBA00000251"/>
    </source>
</evidence>
<dbReference type="GO" id="GO:0004415">
    <property type="term" value="F:hyalurononglucosaminidase activity"/>
    <property type="evidence" value="ECO:0007669"/>
    <property type="project" value="UniProtKB-UniRule"/>
</dbReference>
<evidence type="ECO:0000256" key="3">
    <source>
        <dbReference type="ARBA" id="ARBA00023157"/>
    </source>
</evidence>
<dbReference type="Gene3D" id="3.20.20.70">
    <property type="entry name" value="Aldolase class I"/>
    <property type="match status" value="1"/>
</dbReference>
<sequence length="172" mass="19334">MKEALRIAAYGRSKEALPVLVYARYSYRQTLDFLSEIDLVHTIGEMAAMGASGVILWGNNNYARTEETCSNLKTQIDENLGKFVKNITTATMWCSRLLCNSNGRCLRKDPESKAYLFLDSNLMQIISTIISDNMEKSREEILSKAKENMKAKFKCQCYKAGLGSNCEAKSDS</sequence>
<dbReference type="OrthoDB" id="5796153at2759"/>
<dbReference type="EMBL" id="BEZZ01000432">
    <property type="protein sequence ID" value="GCC32408.1"/>
    <property type="molecule type" value="Genomic_DNA"/>
</dbReference>
<keyword evidence="4 5" id="KW-0326">Glycosidase</keyword>
<evidence type="ECO:0000256" key="5">
    <source>
        <dbReference type="RuleBase" id="RU610713"/>
    </source>
</evidence>
<comment type="caution">
    <text evidence="6">The sequence shown here is derived from an EMBL/GenBank/DDBJ whole genome shotgun (WGS) entry which is preliminary data.</text>
</comment>
<dbReference type="Pfam" id="PF01630">
    <property type="entry name" value="Glyco_hydro_56"/>
    <property type="match status" value="1"/>
</dbReference>
<dbReference type="GO" id="GO:0031410">
    <property type="term" value="C:cytoplasmic vesicle"/>
    <property type="evidence" value="ECO:0007669"/>
    <property type="project" value="TreeGrafter"/>
</dbReference>
<name>A0A401SPV8_CHIPU</name>
<gene>
    <name evidence="6" type="ORF">chiPu_0010869</name>
</gene>
<dbReference type="InterPro" id="IPR013785">
    <property type="entry name" value="Aldolase_TIM"/>
</dbReference>
<evidence type="ECO:0000313" key="6">
    <source>
        <dbReference type="EMBL" id="GCC32408.1"/>
    </source>
</evidence>